<keyword evidence="6 22" id="KW-1133">Transmembrane helix</keyword>
<dbReference type="EMBL" id="JANPWB010000011">
    <property type="protein sequence ID" value="KAJ1127713.1"/>
    <property type="molecule type" value="Genomic_DNA"/>
</dbReference>
<evidence type="ECO:0000256" key="9">
    <source>
        <dbReference type="ARBA" id="ARBA00023157"/>
    </source>
</evidence>
<comment type="subunit">
    <text evidence="19">Heteropentamer, formed by a combination of alpha (GABRA1-6), beta (GABRB1-3), gamma (GABRG1-3), delta (GABRD), epsilon (GABRE), rho (GABRR1-3), pi (GABRP) and theta (GABRQ) chains, each subunit exhibiting distinct physiological and pharmacological properties.</text>
</comment>
<dbReference type="SUPFAM" id="SSF63712">
    <property type="entry name" value="Nicotinic receptor ligand binding domain-like"/>
    <property type="match status" value="1"/>
</dbReference>
<keyword evidence="13 22" id="KW-0407">Ion channel</keyword>
<dbReference type="Gene3D" id="1.20.58.390">
    <property type="entry name" value="Neurotransmitter-gated ion-channel transmembrane domain"/>
    <property type="match status" value="1"/>
</dbReference>
<dbReference type="Pfam" id="PF02931">
    <property type="entry name" value="Neur_chan_LBD"/>
    <property type="match status" value="1"/>
</dbReference>
<evidence type="ECO:0000256" key="18">
    <source>
        <dbReference type="ARBA" id="ARBA00061437"/>
    </source>
</evidence>
<protein>
    <recommendedName>
        <fullName evidence="20">Gamma-aminobutyric acid receptor subunit pi</fullName>
    </recommendedName>
    <alternativeName>
        <fullName evidence="21">GABA(A) receptor subunit pi</fullName>
    </alternativeName>
</protein>
<dbReference type="InterPro" id="IPR006201">
    <property type="entry name" value="Neur_channel"/>
</dbReference>
<dbReference type="InterPro" id="IPR047032">
    <property type="entry name" value="GABAAR_pi_TM"/>
</dbReference>
<dbReference type="InterPro" id="IPR006202">
    <property type="entry name" value="Neur_chan_lig-bd"/>
</dbReference>
<sequence>MDYCSFYAICLCFLAFSRNTFANGDDFDALPGFQNLTKGYNKYLRPNFDGKPVVVKVSLAVASIDAISEANMDYTATIFLRQRWTDERLVFEGNKSFSLDARLVQLLWVPDTYIVDSKKSFLHDITVENRLIRLFANGTVLYAIRITTTVSCKMDLAKYPMDKQTCQLQLESWGYTMDDLAYSWLRGNDSVSGMDSLRLSQYTVERYYNLITTGRYETGEYPRLVLCFELRRNILYFILETYIPSTLLVVLSWVSFWLSMASVPARTCIGVTTVLSMTTLMMGSRSSLPTANGFIKAIDVYLGICFSFIFGALLEYAVGHYCSEQLALSNKFKKNAPEELEEIKISSVLNSSLPSFKRKKSLTQKDALECGDCDEKDLEKNDTRFKYLLQTKQRMNRCLNLFTVENPANVDRYARMVFPLAFLVVNVFYWTYYLFF</sequence>
<evidence type="ECO:0000256" key="17">
    <source>
        <dbReference type="ARBA" id="ARBA00059554"/>
    </source>
</evidence>
<feature type="chain" id="PRO_5043093702" description="Gamma-aminobutyric acid receptor subunit pi" evidence="22">
    <location>
        <begin position="23"/>
        <end position="436"/>
    </location>
</feature>
<comment type="caution">
    <text evidence="25">The sequence shown here is derived from an EMBL/GenBank/DDBJ whole genome shotgun (WGS) entry which is preliminary data.</text>
</comment>
<dbReference type="InterPro" id="IPR038050">
    <property type="entry name" value="Neuro_actylchol_rec"/>
</dbReference>
<comment type="subcellular location">
    <subcellularLocation>
        <location evidence="1">Apical cell membrane</location>
        <topology evidence="1">Multi-pass membrane protein</topology>
    </subcellularLocation>
</comment>
<comment type="catalytic activity">
    <reaction evidence="15">
        <text>K(+)(in) = K(+)(out)</text>
        <dbReference type="Rhea" id="RHEA:29463"/>
        <dbReference type="ChEBI" id="CHEBI:29103"/>
    </reaction>
</comment>
<dbReference type="InterPro" id="IPR006028">
    <property type="entry name" value="GABAA/Glycine_rcpt"/>
</dbReference>
<comment type="catalytic activity">
    <reaction evidence="16">
        <text>Na(+)(in) = Na(+)(out)</text>
        <dbReference type="Rhea" id="RHEA:34963"/>
        <dbReference type="ChEBI" id="CHEBI:29101"/>
    </reaction>
</comment>
<dbReference type="CDD" id="cd19058">
    <property type="entry name" value="LGIC_TM_GABAAR_pi"/>
    <property type="match status" value="1"/>
</dbReference>
<gene>
    <name evidence="25" type="ORF">NDU88_006106</name>
</gene>
<evidence type="ECO:0000313" key="25">
    <source>
        <dbReference type="EMBL" id="KAJ1127713.1"/>
    </source>
</evidence>
<feature type="signal peptide" evidence="22">
    <location>
        <begin position="1"/>
        <end position="22"/>
    </location>
</feature>
<evidence type="ECO:0000256" key="16">
    <source>
        <dbReference type="ARBA" id="ARBA00036239"/>
    </source>
</evidence>
<evidence type="ECO:0000256" key="7">
    <source>
        <dbReference type="ARBA" id="ARBA00023065"/>
    </source>
</evidence>
<dbReference type="PRINTS" id="PR00252">
    <property type="entry name" value="NRIONCHANNEL"/>
</dbReference>
<proteinExistence type="inferred from homology"/>
<dbReference type="GO" id="GO:0016324">
    <property type="term" value="C:apical plasma membrane"/>
    <property type="evidence" value="ECO:0007669"/>
    <property type="project" value="UniProtKB-SubCell"/>
</dbReference>
<evidence type="ECO:0000256" key="5">
    <source>
        <dbReference type="ARBA" id="ARBA00022729"/>
    </source>
</evidence>
<keyword evidence="11" id="KW-0325">Glycoprotein</keyword>
<dbReference type="PROSITE" id="PS00236">
    <property type="entry name" value="NEUROTR_ION_CHANNEL"/>
    <property type="match status" value="1"/>
</dbReference>
<dbReference type="GO" id="GO:0022851">
    <property type="term" value="F:GABA-gated chloride ion channel activity"/>
    <property type="evidence" value="ECO:0007669"/>
    <property type="project" value="UniProtKB-ARBA"/>
</dbReference>
<keyword evidence="12" id="KW-0868">Chloride</keyword>
<dbReference type="InterPro" id="IPR036734">
    <property type="entry name" value="Neur_chan_lig-bd_sf"/>
</dbReference>
<feature type="domain" description="Neurotransmitter-gated ion-channel transmembrane" evidence="24">
    <location>
        <begin position="241"/>
        <end position="430"/>
    </location>
</feature>
<feature type="domain" description="Neurotransmitter-gated ion-channel ligand-binding" evidence="23">
    <location>
        <begin position="34"/>
        <end position="233"/>
    </location>
</feature>
<reference evidence="25" key="1">
    <citation type="journal article" date="2022" name="bioRxiv">
        <title>Sequencing and chromosome-scale assembly of the giantPleurodeles waltlgenome.</title>
        <authorList>
            <person name="Brown T."/>
            <person name="Elewa A."/>
            <person name="Iarovenko S."/>
            <person name="Subramanian E."/>
            <person name="Araus A.J."/>
            <person name="Petzold A."/>
            <person name="Susuki M."/>
            <person name="Suzuki K.-i.T."/>
            <person name="Hayashi T."/>
            <person name="Toyoda A."/>
            <person name="Oliveira C."/>
            <person name="Osipova E."/>
            <person name="Leigh N.D."/>
            <person name="Simon A."/>
            <person name="Yun M.H."/>
        </authorList>
    </citation>
    <scope>NUCLEOTIDE SEQUENCE</scope>
    <source>
        <strain evidence="25">20211129_DDA</strain>
        <tissue evidence="25">Liver</tissue>
    </source>
</reference>
<evidence type="ECO:0000256" key="2">
    <source>
        <dbReference type="ARBA" id="ARBA00022448"/>
    </source>
</evidence>
<dbReference type="Proteomes" id="UP001066276">
    <property type="component" value="Chromosome 7"/>
</dbReference>
<comment type="catalytic activity">
    <reaction evidence="14">
        <text>chloride(in) = chloride(out)</text>
        <dbReference type="Rhea" id="RHEA:29823"/>
        <dbReference type="ChEBI" id="CHEBI:17996"/>
    </reaction>
</comment>
<keyword evidence="9" id="KW-1015">Disulfide bond</keyword>
<dbReference type="InterPro" id="IPR036719">
    <property type="entry name" value="Neuro-gated_channel_TM_sf"/>
</dbReference>
<feature type="transmembrane region" description="Helical" evidence="22">
    <location>
        <begin position="234"/>
        <end position="256"/>
    </location>
</feature>
<keyword evidence="10" id="KW-0869">Chloride channel</keyword>
<dbReference type="Gene3D" id="2.70.170.10">
    <property type="entry name" value="Neurotransmitter-gated ion-channel ligand-binding domain"/>
    <property type="match status" value="1"/>
</dbReference>
<evidence type="ECO:0000256" key="12">
    <source>
        <dbReference type="ARBA" id="ARBA00023214"/>
    </source>
</evidence>
<comment type="function">
    <text evidence="17">Pi subunit of the heteropentameric ligand-gated chloride channel gated by gamma-aminobutyric acid (GABA). GABA-gated chloride channels, also named GABA(A) receptors (GABAAR), consist of five subunits arranged around a central pore and contain GABA active binding site(s) located at the alpha and beta subunit interfaces. When activated by GABA, GABAARs selectively allow the flow of chloride anions across the cell membrane down their electrochemical gradient. Pi-containing GABAARs are mostly located in peripheral tissues. In the uterus, pi subunits modulate uterus contraction by altering the sensitivity of GABAARs to pregnanolone. In the lungs, pi-containing GABAARs contribute to pulmonary fluid transport via luminal secretion of chloride.</text>
</comment>
<evidence type="ECO:0000256" key="21">
    <source>
        <dbReference type="ARBA" id="ARBA00079775"/>
    </source>
</evidence>
<dbReference type="SUPFAM" id="SSF90112">
    <property type="entry name" value="Neurotransmitter-gated ion-channel transmembrane pore"/>
    <property type="match status" value="1"/>
</dbReference>
<keyword evidence="26" id="KW-1185">Reference proteome</keyword>
<evidence type="ECO:0000256" key="14">
    <source>
        <dbReference type="ARBA" id="ARBA00024167"/>
    </source>
</evidence>
<evidence type="ECO:0000256" key="20">
    <source>
        <dbReference type="ARBA" id="ARBA00070417"/>
    </source>
</evidence>
<name>A0AAV7PMH2_PLEWA</name>
<evidence type="ECO:0000256" key="15">
    <source>
        <dbReference type="ARBA" id="ARBA00034430"/>
    </source>
</evidence>
<keyword evidence="8 22" id="KW-0472">Membrane</keyword>
<dbReference type="InterPro" id="IPR018000">
    <property type="entry name" value="Neurotransmitter_ion_chnl_CS"/>
</dbReference>
<evidence type="ECO:0000256" key="1">
    <source>
        <dbReference type="ARBA" id="ARBA00004424"/>
    </source>
</evidence>
<dbReference type="GO" id="GO:0034707">
    <property type="term" value="C:chloride channel complex"/>
    <property type="evidence" value="ECO:0007669"/>
    <property type="project" value="UniProtKB-KW"/>
</dbReference>
<comment type="similarity">
    <text evidence="18">Belongs to the ligand-gated ion channel (TC 1.A.9) family. Gamma-aminobutyric acid receptor (TC 1.A.9.5) subfamily. GABRP sub-subfamily.</text>
</comment>
<accession>A0AAV7PMH2</accession>
<evidence type="ECO:0000259" key="24">
    <source>
        <dbReference type="Pfam" id="PF02932"/>
    </source>
</evidence>
<keyword evidence="3" id="KW-1003">Cell membrane</keyword>
<feature type="transmembrane region" description="Helical" evidence="22">
    <location>
        <begin position="416"/>
        <end position="435"/>
    </location>
</feature>
<evidence type="ECO:0000256" key="10">
    <source>
        <dbReference type="ARBA" id="ARBA00023173"/>
    </source>
</evidence>
<evidence type="ECO:0000256" key="22">
    <source>
        <dbReference type="RuleBase" id="RU000687"/>
    </source>
</evidence>
<evidence type="ECO:0000256" key="11">
    <source>
        <dbReference type="ARBA" id="ARBA00023180"/>
    </source>
</evidence>
<evidence type="ECO:0000313" key="26">
    <source>
        <dbReference type="Proteomes" id="UP001066276"/>
    </source>
</evidence>
<dbReference type="AlphaFoldDB" id="A0AAV7PMH2"/>
<dbReference type="PRINTS" id="PR01724">
    <property type="entry name" value="GABAARPI"/>
</dbReference>
<dbReference type="InterPro" id="IPR008100">
    <property type="entry name" value="GABAAp_rcpt"/>
</dbReference>
<keyword evidence="2 22" id="KW-0813">Transport</keyword>
<dbReference type="GO" id="GO:0004890">
    <property type="term" value="F:GABA-A receptor activity"/>
    <property type="evidence" value="ECO:0007669"/>
    <property type="project" value="InterPro"/>
</dbReference>
<evidence type="ECO:0000256" key="3">
    <source>
        <dbReference type="ARBA" id="ARBA00022475"/>
    </source>
</evidence>
<dbReference type="PRINTS" id="PR00253">
    <property type="entry name" value="GABAARECEPTR"/>
</dbReference>
<organism evidence="25 26">
    <name type="scientific">Pleurodeles waltl</name>
    <name type="common">Iberian ribbed newt</name>
    <dbReference type="NCBI Taxonomy" id="8319"/>
    <lineage>
        <taxon>Eukaryota</taxon>
        <taxon>Metazoa</taxon>
        <taxon>Chordata</taxon>
        <taxon>Craniata</taxon>
        <taxon>Vertebrata</taxon>
        <taxon>Euteleostomi</taxon>
        <taxon>Amphibia</taxon>
        <taxon>Batrachia</taxon>
        <taxon>Caudata</taxon>
        <taxon>Salamandroidea</taxon>
        <taxon>Salamandridae</taxon>
        <taxon>Pleurodelinae</taxon>
        <taxon>Pleurodeles</taxon>
    </lineage>
</organism>
<feature type="transmembrane region" description="Helical" evidence="22">
    <location>
        <begin position="300"/>
        <end position="318"/>
    </location>
</feature>
<dbReference type="Pfam" id="PF02932">
    <property type="entry name" value="Neur_chan_memb"/>
    <property type="match status" value="1"/>
</dbReference>
<evidence type="ECO:0000256" key="8">
    <source>
        <dbReference type="ARBA" id="ARBA00023136"/>
    </source>
</evidence>
<dbReference type="FunFam" id="2.70.170.10:FF:000011">
    <property type="entry name" value="Gamma-aminobutyric acid receptor subunit pi isoform X1"/>
    <property type="match status" value="1"/>
</dbReference>
<feature type="transmembrane region" description="Helical" evidence="22">
    <location>
        <begin position="268"/>
        <end position="288"/>
    </location>
</feature>
<dbReference type="PANTHER" id="PTHR18945">
    <property type="entry name" value="NEUROTRANSMITTER GATED ION CHANNEL"/>
    <property type="match status" value="1"/>
</dbReference>
<evidence type="ECO:0000259" key="23">
    <source>
        <dbReference type="Pfam" id="PF02931"/>
    </source>
</evidence>
<evidence type="ECO:0000256" key="4">
    <source>
        <dbReference type="ARBA" id="ARBA00022692"/>
    </source>
</evidence>
<keyword evidence="4 22" id="KW-0812">Transmembrane</keyword>
<evidence type="ECO:0000256" key="6">
    <source>
        <dbReference type="ARBA" id="ARBA00022989"/>
    </source>
</evidence>
<keyword evidence="5 22" id="KW-0732">Signal</keyword>
<evidence type="ECO:0000256" key="13">
    <source>
        <dbReference type="ARBA" id="ARBA00023303"/>
    </source>
</evidence>
<dbReference type="InterPro" id="IPR006029">
    <property type="entry name" value="Neurotrans-gated_channel_TM"/>
</dbReference>
<keyword evidence="7 22" id="KW-0406">Ion transport</keyword>
<dbReference type="NCBIfam" id="TIGR00860">
    <property type="entry name" value="LIC"/>
    <property type="match status" value="1"/>
</dbReference>
<evidence type="ECO:0000256" key="19">
    <source>
        <dbReference type="ARBA" id="ARBA00064898"/>
    </source>
</evidence>